<name>A0A9J6BKZ5_POLVA</name>
<reference evidence="2" key="1">
    <citation type="submission" date="2021-03" db="EMBL/GenBank/DDBJ databases">
        <title>Chromosome level genome of the anhydrobiotic midge Polypedilum vanderplanki.</title>
        <authorList>
            <person name="Yoshida Y."/>
            <person name="Kikawada T."/>
            <person name="Gusev O."/>
        </authorList>
    </citation>
    <scope>NUCLEOTIDE SEQUENCE</scope>
    <source>
        <strain evidence="2">NIAS01</strain>
        <tissue evidence="2">Whole body or cell culture</tissue>
    </source>
</reference>
<dbReference type="OrthoDB" id="550575at2759"/>
<dbReference type="AlphaFoldDB" id="A0A9J6BKZ5"/>
<evidence type="ECO:0000259" key="1">
    <source>
        <dbReference type="PROSITE" id="PS50181"/>
    </source>
</evidence>
<dbReference type="Gene3D" id="1.20.1280.50">
    <property type="match status" value="1"/>
</dbReference>
<dbReference type="PROSITE" id="PS50181">
    <property type="entry name" value="FBOX"/>
    <property type="match status" value="1"/>
</dbReference>
<accession>A0A9J6BKZ5</accession>
<evidence type="ECO:0000313" key="3">
    <source>
        <dbReference type="Proteomes" id="UP001107558"/>
    </source>
</evidence>
<dbReference type="EMBL" id="JADBJN010000003">
    <property type="protein sequence ID" value="KAG5670384.1"/>
    <property type="molecule type" value="Genomic_DNA"/>
</dbReference>
<dbReference type="CDD" id="cd09917">
    <property type="entry name" value="F-box_SF"/>
    <property type="match status" value="1"/>
</dbReference>
<feature type="domain" description="F-box" evidence="1">
    <location>
        <begin position="13"/>
        <end position="59"/>
    </location>
</feature>
<dbReference type="Proteomes" id="UP001107558">
    <property type="component" value="Chromosome 3"/>
</dbReference>
<dbReference type="InterPro" id="IPR036047">
    <property type="entry name" value="F-box-like_dom_sf"/>
</dbReference>
<proteinExistence type="predicted"/>
<sequence length="436" mass="51175">MRENSIDLRLRSFDPIEYLSPELFDLIFQHLSPKELMNCSYVSRSWHEEIGNSQNMKRIKVFIYHHTQNELNESLSRLFLSERKYRNISVNLGTMMFDEKVEQIARESSVKYRNVKFSDAKLYNSLWPIEVIANTVRDSSLCNIQCNLECNSVECLTFLHLKHLTLYKNSENIDKLFIECHDLITFNYTEKDDVNDMRVIENLLMNNSGLKVLGLRIVKCSQALYKVVSKCKFKLERFSFYAYKLNARMQSDNQNLLCEFLENQKDCLEILNIDQWCGVNALKLIFNIETLNNLSFNINHKGETINYIHINSNPAINRIDISEMIETDSIVLSEVLKAVPNIMIYKTCLMQYNDMMILERHCPNLRELYVEEFSVMALPPYSDSFSKLTKFKSLDINTEIVMLIISKDEEKRGHFEELILACYTRMFCDVLSSIVN</sequence>
<organism evidence="2 3">
    <name type="scientific">Polypedilum vanderplanki</name>
    <name type="common">Sleeping chironomid midge</name>
    <dbReference type="NCBI Taxonomy" id="319348"/>
    <lineage>
        <taxon>Eukaryota</taxon>
        <taxon>Metazoa</taxon>
        <taxon>Ecdysozoa</taxon>
        <taxon>Arthropoda</taxon>
        <taxon>Hexapoda</taxon>
        <taxon>Insecta</taxon>
        <taxon>Pterygota</taxon>
        <taxon>Neoptera</taxon>
        <taxon>Endopterygota</taxon>
        <taxon>Diptera</taxon>
        <taxon>Nematocera</taxon>
        <taxon>Chironomoidea</taxon>
        <taxon>Chironomidae</taxon>
        <taxon>Chironominae</taxon>
        <taxon>Polypedilum</taxon>
        <taxon>Polypedilum</taxon>
    </lineage>
</organism>
<comment type="caution">
    <text evidence="2">The sequence shown here is derived from an EMBL/GenBank/DDBJ whole genome shotgun (WGS) entry which is preliminary data.</text>
</comment>
<dbReference type="InterPro" id="IPR001810">
    <property type="entry name" value="F-box_dom"/>
</dbReference>
<protein>
    <recommendedName>
        <fullName evidence="1">F-box domain-containing protein</fullName>
    </recommendedName>
</protein>
<dbReference type="SUPFAM" id="SSF81383">
    <property type="entry name" value="F-box domain"/>
    <property type="match status" value="1"/>
</dbReference>
<dbReference type="SMART" id="SM00256">
    <property type="entry name" value="FBOX"/>
    <property type="match status" value="1"/>
</dbReference>
<evidence type="ECO:0000313" key="2">
    <source>
        <dbReference type="EMBL" id="KAG5670384.1"/>
    </source>
</evidence>
<gene>
    <name evidence="2" type="ORF">PVAND_000654</name>
</gene>
<dbReference type="Pfam" id="PF00646">
    <property type="entry name" value="F-box"/>
    <property type="match status" value="1"/>
</dbReference>
<keyword evidence="3" id="KW-1185">Reference proteome</keyword>